<organism evidence="1 2">
    <name type="scientific">Corchorus olitorius</name>
    <dbReference type="NCBI Taxonomy" id="93759"/>
    <lineage>
        <taxon>Eukaryota</taxon>
        <taxon>Viridiplantae</taxon>
        <taxon>Streptophyta</taxon>
        <taxon>Embryophyta</taxon>
        <taxon>Tracheophyta</taxon>
        <taxon>Spermatophyta</taxon>
        <taxon>Magnoliopsida</taxon>
        <taxon>eudicotyledons</taxon>
        <taxon>Gunneridae</taxon>
        <taxon>Pentapetalae</taxon>
        <taxon>rosids</taxon>
        <taxon>malvids</taxon>
        <taxon>Malvales</taxon>
        <taxon>Malvaceae</taxon>
        <taxon>Grewioideae</taxon>
        <taxon>Apeibeae</taxon>
        <taxon>Corchorus</taxon>
    </lineage>
</organism>
<name>A0A1R3FU69_9ROSI</name>
<dbReference type="AlphaFoldDB" id="A0A1R3FU69"/>
<dbReference type="Proteomes" id="UP000187203">
    <property type="component" value="Unassembled WGS sequence"/>
</dbReference>
<sequence>MPQLSGISRACNPLAVKAVRHQPDHTVHFLEKDRWAATGPR</sequence>
<evidence type="ECO:0000313" key="1">
    <source>
        <dbReference type="EMBL" id="OMO49315.1"/>
    </source>
</evidence>
<dbReference type="EMBL" id="AWUE01024916">
    <property type="protein sequence ID" value="OMO49315.1"/>
    <property type="molecule type" value="Genomic_DNA"/>
</dbReference>
<protein>
    <submittedName>
        <fullName evidence="1">Protein ROOT HAIR DEFECTIVE 3-like protein</fullName>
    </submittedName>
</protein>
<keyword evidence="2" id="KW-1185">Reference proteome</keyword>
<reference evidence="2" key="1">
    <citation type="submission" date="2013-09" db="EMBL/GenBank/DDBJ databases">
        <title>Corchorus olitorius genome sequencing.</title>
        <authorList>
            <person name="Alam M."/>
            <person name="Haque M.S."/>
            <person name="Islam M.S."/>
            <person name="Emdad E.M."/>
            <person name="Islam M.M."/>
            <person name="Ahmed B."/>
            <person name="Halim A."/>
            <person name="Hossen Q.M.M."/>
            <person name="Hossain M.Z."/>
            <person name="Ahmed R."/>
            <person name="Khan M.M."/>
            <person name="Islam R."/>
            <person name="Rashid M.M."/>
            <person name="Khan S.A."/>
            <person name="Rahman M.S."/>
            <person name="Alam M."/>
            <person name="Yahiya A.S."/>
            <person name="Khan M.S."/>
            <person name="Azam M.S."/>
            <person name="Haque T."/>
            <person name="Lashkar M.Z.H."/>
            <person name="Akhand A.I."/>
            <person name="Morshed G."/>
            <person name="Roy S."/>
            <person name="Uddin K.S."/>
            <person name="Rabeya T."/>
            <person name="Hossain A.S."/>
            <person name="Chowdhury A."/>
            <person name="Snigdha A.R."/>
            <person name="Mortoza M.S."/>
            <person name="Matin S.A."/>
            <person name="Hoque S.M.E."/>
            <person name="Islam M.K."/>
            <person name="Roy D.K."/>
            <person name="Haider R."/>
            <person name="Moosa M.M."/>
            <person name="Elias S.M."/>
            <person name="Hasan A.M."/>
            <person name="Jahan S."/>
            <person name="Shafiuddin M."/>
            <person name="Mahmood N."/>
            <person name="Shommy N.S."/>
        </authorList>
    </citation>
    <scope>NUCLEOTIDE SEQUENCE [LARGE SCALE GENOMIC DNA]</scope>
    <source>
        <strain evidence="2">cv. O-4</strain>
    </source>
</reference>
<gene>
    <name evidence="1" type="ORF">COLO4_38601</name>
</gene>
<evidence type="ECO:0000313" key="2">
    <source>
        <dbReference type="Proteomes" id="UP000187203"/>
    </source>
</evidence>
<comment type="caution">
    <text evidence="1">The sequence shown here is derived from an EMBL/GenBank/DDBJ whole genome shotgun (WGS) entry which is preliminary data.</text>
</comment>
<proteinExistence type="predicted"/>
<accession>A0A1R3FU69</accession>